<dbReference type="GO" id="GO:0098970">
    <property type="term" value="P:postsynaptic neurotransmitter receptor diffusion trapping"/>
    <property type="evidence" value="ECO:0007669"/>
    <property type="project" value="TreeGrafter"/>
</dbReference>
<dbReference type="Gene3D" id="2.40.340.10">
    <property type="entry name" value="MoeA, C-terminal, domain IV"/>
    <property type="match status" value="1"/>
</dbReference>
<dbReference type="GO" id="GO:0061598">
    <property type="term" value="F:molybdopterin adenylyltransferase activity"/>
    <property type="evidence" value="ECO:0007669"/>
    <property type="project" value="UniProtKB-UniRule"/>
</dbReference>
<name>A0A094ZXS1_SCHHA</name>
<dbReference type="SMART" id="SM00852">
    <property type="entry name" value="MoCF_biosynth"/>
    <property type="match status" value="2"/>
</dbReference>
<feature type="domain" description="MoaB/Mog" evidence="5">
    <location>
        <begin position="437"/>
        <end position="593"/>
    </location>
</feature>
<dbReference type="AlphaFoldDB" id="A0A094ZXS1"/>
<keyword evidence="4" id="KW-0808">Transferase</keyword>
<comment type="similarity">
    <text evidence="2">In the C-terminal section; belongs to the MoeA family.</text>
</comment>
<reference evidence="6" key="1">
    <citation type="journal article" date="2012" name="Nat. Genet.">
        <title>Whole-genome sequence of Schistosoma haematobium.</title>
        <authorList>
            <person name="Young N.D."/>
            <person name="Jex A.R."/>
            <person name="Li B."/>
            <person name="Liu S."/>
            <person name="Yang L."/>
            <person name="Xiong Z."/>
            <person name="Li Y."/>
            <person name="Cantacessi C."/>
            <person name="Hall R.S."/>
            <person name="Xu X."/>
            <person name="Chen F."/>
            <person name="Wu X."/>
            <person name="Zerlotini A."/>
            <person name="Oliveira G."/>
            <person name="Hofmann A."/>
            <person name="Zhang G."/>
            <person name="Fang X."/>
            <person name="Kang Y."/>
            <person name="Campbell B.E."/>
            <person name="Loukas A."/>
            <person name="Ranganathan S."/>
            <person name="Rollinson D."/>
            <person name="Rinaldi G."/>
            <person name="Brindley P.J."/>
            <person name="Yang H."/>
            <person name="Wang J."/>
            <person name="Wang J."/>
            <person name="Gasser R.B."/>
        </authorList>
    </citation>
    <scope>NUCLEOTIDE SEQUENCE [LARGE SCALE GENOMIC DNA]</scope>
</reference>
<comment type="cofactor">
    <cofactor evidence="4">
        <name>Mg(2+)</name>
        <dbReference type="ChEBI" id="CHEBI:18420"/>
    </cofactor>
</comment>
<dbReference type="Gene3D" id="3.90.105.10">
    <property type="entry name" value="Molybdopterin biosynthesis moea protein, domain 2"/>
    <property type="match status" value="1"/>
</dbReference>
<dbReference type="SUPFAM" id="SSF53218">
    <property type="entry name" value="Molybdenum cofactor biosynthesis proteins"/>
    <property type="match status" value="2"/>
</dbReference>
<dbReference type="PROSITE" id="PS01078">
    <property type="entry name" value="MOCF_BIOSYNTHESIS_1"/>
    <property type="match status" value="1"/>
</dbReference>
<dbReference type="InterPro" id="IPR036425">
    <property type="entry name" value="MoaB/Mog-like_dom_sf"/>
</dbReference>
<keyword evidence="3 4" id="KW-0501">Molybdenum cofactor biosynthesis</keyword>
<evidence type="ECO:0000256" key="3">
    <source>
        <dbReference type="ARBA" id="ARBA00023150"/>
    </source>
</evidence>
<dbReference type="Gene3D" id="3.40.980.10">
    <property type="entry name" value="MoaB/Mog-like domain"/>
    <property type="match status" value="2"/>
</dbReference>
<evidence type="ECO:0000259" key="5">
    <source>
        <dbReference type="SMART" id="SM00852"/>
    </source>
</evidence>
<protein>
    <submittedName>
        <fullName evidence="6">Molybdenum cofactor synthesis protein cinnamon</fullName>
    </submittedName>
</protein>
<feature type="domain" description="MoaB/Mog" evidence="5">
    <location>
        <begin position="28"/>
        <end position="174"/>
    </location>
</feature>
<dbReference type="Pfam" id="PF03453">
    <property type="entry name" value="MoeA_N"/>
    <property type="match status" value="1"/>
</dbReference>
<dbReference type="GO" id="GO:0005829">
    <property type="term" value="C:cytosol"/>
    <property type="evidence" value="ECO:0007669"/>
    <property type="project" value="TreeGrafter"/>
</dbReference>
<dbReference type="InterPro" id="IPR008284">
    <property type="entry name" value="MoCF_biosynth_CS"/>
</dbReference>
<dbReference type="UniPathway" id="UPA00344"/>
<dbReference type="FunFam" id="3.40.980.10:FF:000001">
    <property type="entry name" value="Molybdopterin molybdenumtransferase"/>
    <property type="match status" value="1"/>
</dbReference>
<comment type="catalytic activity">
    <reaction evidence="4">
        <text>adenylyl-molybdopterin + molybdate = Mo-molybdopterin + AMP + H(+)</text>
        <dbReference type="Rhea" id="RHEA:35047"/>
        <dbReference type="ChEBI" id="CHEBI:15378"/>
        <dbReference type="ChEBI" id="CHEBI:36264"/>
        <dbReference type="ChEBI" id="CHEBI:62727"/>
        <dbReference type="ChEBI" id="CHEBI:71302"/>
        <dbReference type="ChEBI" id="CHEBI:456215"/>
    </reaction>
</comment>
<dbReference type="GO" id="GO:0046872">
    <property type="term" value="F:metal ion binding"/>
    <property type="evidence" value="ECO:0007669"/>
    <property type="project" value="UniProtKB-UniRule"/>
</dbReference>
<dbReference type="InterPro" id="IPR038987">
    <property type="entry name" value="MoeA-like"/>
</dbReference>
<evidence type="ECO:0000256" key="1">
    <source>
        <dbReference type="ARBA" id="ARBA00007589"/>
    </source>
</evidence>
<dbReference type="CDD" id="cd00887">
    <property type="entry name" value="MoeA"/>
    <property type="match status" value="1"/>
</dbReference>
<dbReference type="Gene3D" id="2.170.190.11">
    <property type="entry name" value="Molybdopterin biosynthesis moea protein, domain 3"/>
    <property type="match status" value="1"/>
</dbReference>
<organism evidence="6">
    <name type="scientific">Schistosoma haematobium</name>
    <name type="common">Blood fluke</name>
    <dbReference type="NCBI Taxonomy" id="6185"/>
    <lineage>
        <taxon>Eukaryota</taxon>
        <taxon>Metazoa</taxon>
        <taxon>Spiralia</taxon>
        <taxon>Lophotrochozoa</taxon>
        <taxon>Platyhelminthes</taxon>
        <taxon>Trematoda</taxon>
        <taxon>Digenea</taxon>
        <taxon>Strigeidida</taxon>
        <taxon>Schistosomatoidea</taxon>
        <taxon>Schistosomatidae</taxon>
        <taxon>Schistosoma</taxon>
    </lineage>
</organism>
<keyword evidence="4" id="KW-0460">Magnesium</keyword>
<dbReference type="CDD" id="cd00886">
    <property type="entry name" value="MogA_MoaB"/>
    <property type="match status" value="1"/>
</dbReference>
<evidence type="ECO:0000256" key="4">
    <source>
        <dbReference type="RuleBase" id="RU365090"/>
    </source>
</evidence>
<dbReference type="GO" id="GO:0099634">
    <property type="term" value="C:postsynaptic specialization membrane"/>
    <property type="evidence" value="ECO:0007669"/>
    <property type="project" value="GOC"/>
</dbReference>
<comment type="function">
    <text evidence="4">Catalyzes two steps in the biosynthesis of the molybdenum cofactor. In the first step, molybdopterin is adenylated. Subsequently, molybdate is inserted into adenylated molybdopterin and AMP is released.</text>
</comment>
<dbReference type="GO" id="GO:0061599">
    <property type="term" value="F:molybdopterin molybdotransferase activity"/>
    <property type="evidence" value="ECO:0007669"/>
    <property type="project" value="UniProtKB-UniRule"/>
</dbReference>
<dbReference type="GO" id="GO:0005524">
    <property type="term" value="F:ATP binding"/>
    <property type="evidence" value="ECO:0007669"/>
    <property type="project" value="UniProtKB-UniRule"/>
</dbReference>
<dbReference type="SUPFAM" id="SSF63867">
    <property type="entry name" value="MoeA C-terminal domain-like"/>
    <property type="match status" value="1"/>
</dbReference>
<dbReference type="InterPro" id="IPR005110">
    <property type="entry name" value="MoeA_linker/N"/>
</dbReference>
<dbReference type="InterPro" id="IPR036135">
    <property type="entry name" value="MoeA_linker/N_sf"/>
</dbReference>
<dbReference type="NCBIfam" id="TIGR00177">
    <property type="entry name" value="molyb_syn"/>
    <property type="match status" value="1"/>
</dbReference>
<dbReference type="GO" id="GO:0006777">
    <property type="term" value="P:Mo-molybdopterin cofactor biosynthetic process"/>
    <property type="evidence" value="ECO:0007669"/>
    <property type="project" value="UniProtKB-UniRule"/>
</dbReference>
<proteinExistence type="inferred from homology"/>
<dbReference type="EMBL" id="KL251148">
    <property type="protein sequence ID" value="KGB39172.1"/>
    <property type="molecule type" value="Genomic_DNA"/>
</dbReference>
<dbReference type="PANTHER" id="PTHR10192:SF5">
    <property type="entry name" value="GEPHYRIN"/>
    <property type="match status" value="1"/>
</dbReference>
<dbReference type="InterPro" id="IPR036688">
    <property type="entry name" value="MoeA_C_domain_IV_sf"/>
</dbReference>
<dbReference type="Pfam" id="PF00994">
    <property type="entry name" value="MoCF_biosynth"/>
    <property type="match status" value="2"/>
</dbReference>
<dbReference type="GO" id="GO:0097112">
    <property type="term" value="P:gamma-aminobutyric acid receptor clustering"/>
    <property type="evidence" value="ECO:0007669"/>
    <property type="project" value="TreeGrafter"/>
</dbReference>
<gene>
    <name evidence="6" type="ORF">MS3_07592</name>
</gene>
<keyword evidence="4" id="KW-0479">Metal-binding</keyword>
<dbReference type="InterPro" id="IPR001453">
    <property type="entry name" value="MoaB/Mog_dom"/>
</dbReference>
<dbReference type="PANTHER" id="PTHR10192">
    <property type="entry name" value="MOLYBDOPTERIN BIOSYNTHESIS PROTEIN"/>
    <property type="match status" value="1"/>
</dbReference>
<accession>A0A094ZXS1</accession>
<sequence>MSSTSSSSVFQPIFLFGSADFGLRLSVAVLTVSDTCSKDILLDQSGPVAESSLQEAGFNVPLKDCVPDDPHIIRRVIMKWVASRQVEAVLTLGGTGLSRRDVTSDIIIELVSQNQRLHGIEHSLYSISLQNTPMGALSRFVAGVCNETLLITLPGSTRAVSQCIPVILPVMKHAIQQIKGWDHLVKLEHPIQYNLDKSILEREYPVVSRCRHSKYPMISVDEALEKIFAVCSFEMGIEAVFHKNALGRVLGRSLKSCQCIPPVDASMMDGYAVRFTDGASQLKVVGASYGGVHMCAGRELVVTPGTCVRVSTGSPIPSGADCVVPIENTTLISKRKGEPVDLYLEEEDTIEVTIPPGSVGQFIRPAGVDLDKNFVFRRGLRLGSTELGLISGAGLLTPWPSNHADYVKANEGPIPYAVLDRLLQGGYLPCLEQCRIGVLSTGNEVLDCVVSETKPFVRDSNRPVLINLLHKHNYFNVVDCGILTDDRKSLRMGLSRALTLCDILITTGGVSMGERDMVSKILIEDFNATLHFARVFMKPGKPTTFLSIPHHDNLAIAASTTTKPKPVLAFCLPGNPVSCYVTAHLFVLPLLRKLDLRPLEEWCFPSIHVRLLHSVKLSDRPDYTRARLVWKENSEYNQPSVPCASCDMIENQMSSCLASCLNSNLLLVLPPIVNDGPQELPVDSVVNALVIDSIF</sequence>
<dbReference type="GO" id="GO:0072579">
    <property type="term" value="P:glycine receptor clustering"/>
    <property type="evidence" value="ECO:0007669"/>
    <property type="project" value="TreeGrafter"/>
</dbReference>
<comment type="catalytic activity">
    <reaction evidence="4">
        <text>molybdopterin + ATP + H(+) = adenylyl-molybdopterin + diphosphate</text>
        <dbReference type="Rhea" id="RHEA:31331"/>
        <dbReference type="ChEBI" id="CHEBI:15378"/>
        <dbReference type="ChEBI" id="CHEBI:30616"/>
        <dbReference type="ChEBI" id="CHEBI:33019"/>
        <dbReference type="ChEBI" id="CHEBI:58698"/>
        <dbReference type="ChEBI" id="CHEBI:62727"/>
    </reaction>
</comment>
<dbReference type="SUPFAM" id="SSF63882">
    <property type="entry name" value="MoeA N-terminal region -like"/>
    <property type="match status" value="1"/>
</dbReference>
<evidence type="ECO:0000313" key="6">
    <source>
        <dbReference type="EMBL" id="KGB39172.1"/>
    </source>
</evidence>
<evidence type="ECO:0000256" key="2">
    <source>
        <dbReference type="ARBA" id="ARBA00008339"/>
    </source>
</evidence>
<comment type="similarity">
    <text evidence="1">In the N-terminal section; belongs to the MoaB/Mog family.</text>
</comment>
<keyword evidence="4" id="KW-0500">Molybdenum</keyword>
<comment type="pathway">
    <text evidence="4">Cofactor biosynthesis; molybdopterin biosynthesis.</text>
</comment>
<dbReference type="GO" id="GO:0030425">
    <property type="term" value="C:dendrite"/>
    <property type="evidence" value="ECO:0007669"/>
    <property type="project" value="TreeGrafter"/>
</dbReference>
<dbReference type="GO" id="GO:0007529">
    <property type="term" value="P:establishment of synaptic specificity at neuromuscular junction"/>
    <property type="evidence" value="ECO:0007669"/>
    <property type="project" value="TreeGrafter"/>
</dbReference>
<dbReference type="STRING" id="6185.A0A094ZXS1"/>
<comment type="similarity">
    <text evidence="4">Belongs to the MoeA family.</text>
</comment>